<evidence type="ECO:0000259" key="1">
    <source>
        <dbReference type="Pfam" id="PF25840"/>
    </source>
</evidence>
<sequence length="544" mass="61207">MIEKGFCLADWLVKCQNNDGSWNETPDTWTGTSVFQLMALAGLTDTGRKFLSQERMTAYEKAIRKACEWVCQNIRFRMTTTNYVASGAAALILADKLFPEQKWQVKAGQMARLAAKKITRYGLVRGEGRGRRILKKIYIHPKGIDIGYGLEMTLGSLGLYSVLSKDHEIASLTLDAIKSHLFFIYPDGTLDNSLGSRGYKWTVYGSKTAHGSQMALAFGSLKDPEVNRALKLTVGALYKYINHGLLNDGTSTDSDSGLPCFYPSVVRAANLAFALAYFQNHNLPEKDIPSQKPLWFKYWKDLNSVTLKRDPWMATVSGYNELTRYPETGYTYYVPGGGSLTRLFHREWGDIQAGTQLDYCQIESLHVPFQNMEVPSFTPRIIIKTSSGIATNAHSRKTIIKCEQSMDQLKIQASGSFILPGKGKKLDSVFNIEYIFTENRLTKNFHINLRDLCQGLEIFEPVLTDFETQFQVQNHGILFSQNNKTLVFNIKGSTGIFIKNISQMHCPLPALTALPVIYQWDQPAKGEYTAVLNIDVKTNPQKEV</sequence>
<dbReference type="Gene3D" id="1.50.10.20">
    <property type="match status" value="1"/>
</dbReference>
<gene>
    <name evidence="3" type="ORF">dnl_57330</name>
</gene>
<dbReference type="EMBL" id="CP061799">
    <property type="protein sequence ID" value="QTA83333.1"/>
    <property type="molecule type" value="Genomic_DNA"/>
</dbReference>
<reference evidence="3" key="1">
    <citation type="journal article" date="2021" name="Microb. Physiol.">
        <title>Proteogenomic Insights into the Physiology of Marine, Sulfate-Reducing, Filamentous Desulfonema limicola and Desulfonema magnum.</title>
        <authorList>
            <person name="Schnaars V."/>
            <person name="Wohlbrand L."/>
            <person name="Scheve S."/>
            <person name="Hinrichs C."/>
            <person name="Reinhardt R."/>
            <person name="Rabus R."/>
        </authorList>
    </citation>
    <scope>NUCLEOTIDE SEQUENCE</scope>
    <source>
        <strain evidence="3">5ac10</strain>
    </source>
</reference>
<dbReference type="Proteomes" id="UP000663720">
    <property type="component" value="Chromosome"/>
</dbReference>
<evidence type="ECO:0000313" key="4">
    <source>
        <dbReference type="Proteomes" id="UP000663720"/>
    </source>
</evidence>
<name>A0A975BDI7_9BACT</name>
<dbReference type="InterPro" id="IPR058908">
    <property type="entry name" value="P29_C"/>
</dbReference>
<dbReference type="Pfam" id="PF25840">
    <property type="entry name" value="Ulvan_lyase_N"/>
    <property type="match status" value="1"/>
</dbReference>
<organism evidence="3 4">
    <name type="scientific">Desulfonema limicola</name>
    <dbReference type="NCBI Taxonomy" id="45656"/>
    <lineage>
        <taxon>Bacteria</taxon>
        <taxon>Pseudomonadati</taxon>
        <taxon>Thermodesulfobacteriota</taxon>
        <taxon>Desulfobacteria</taxon>
        <taxon>Desulfobacterales</taxon>
        <taxon>Desulfococcaceae</taxon>
        <taxon>Desulfonema</taxon>
    </lineage>
</organism>
<protein>
    <submittedName>
        <fullName evidence="3">Uncharacterized protein</fullName>
    </submittedName>
</protein>
<dbReference type="InterPro" id="IPR008930">
    <property type="entry name" value="Terpenoid_cyclase/PrenylTrfase"/>
</dbReference>
<evidence type="ECO:0000259" key="2">
    <source>
        <dbReference type="Pfam" id="PF25841"/>
    </source>
</evidence>
<dbReference type="InterPro" id="IPR058907">
    <property type="entry name" value="P29_N"/>
</dbReference>
<feature type="domain" description="Broad-specificity ulvan lyase C-terminal" evidence="2">
    <location>
        <begin position="296"/>
        <end position="525"/>
    </location>
</feature>
<dbReference type="Pfam" id="PF25841">
    <property type="entry name" value="Ulvan_lyase_C"/>
    <property type="match status" value="1"/>
</dbReference>
<accession>A0A975BDI7</accession>
<feature type="domain" description="Broad-specificity ulvan lyase N-terminal" evidence="1">
    <location>
        <begin position="7"/>
        <end position="284"/>
    </location>
</feature>
<dbReference type="SUPFAM" id="SSF48239">
    <property type="entry name" value="Terpenoid cyclases/Protein prenyltransferases"/>
    <property type="match status" value="1"/>
</dbReference>
<dbReference type="AlphaFoldDB" id="A0A975BDI7"/>
<dbReference type="RefSeq" id="WP_207689190.1">
    <property type="nucleotide sequence ID" value="NZ_CP061799.1"/>
</dbReference>
<proteinExistence type="predicted"/>
<keyword evidence="4" id="KW-1185">Reference proteome</keyword>
<evidence type="ECO:0000313" key="3">
    <source>
        <dbReference type="EMBL" id="QTA83333.1"/>
    </source>
</evidence>
<dbReference type="KEGG" id="dli:dnl_57330"/>